<accession>A0A915KCR4</accession>
<evidence type="ECO:0000313" key="2">
    <source>
        <dbReference type="Proteomes" id="UP000887565"/>
    </source>
</evidence>
<sequence>MLQTFERFHESLFVDKFLLFADRADEYSFIKPFCDALKFQMYRQILLLTSRVALLLFAIMASLEHATSDSVMSSFDSALVGICACLIMV</sequence>
<name>A0A915KCR4_ROMCU</name>
<keyword evidence="1" id="KW-0472">Membrane</keyword>
<proteinExistence type="predicted"/>
<keyword evidence="2" id="KW-1185">Reference proteome</keyword>
<protein>
    <submittedName>
        <fullName evidence="3">Uncharacterized protein</fullName>
    </submittedName>
</protein>
<evidence type="ECO:0000313" key="3">
    <source>
        <dbReference type="WBParaSite" id="nRc.2.0.1.t36502-RA"/>
    </source>
</evidence>
<evidence type="ECO:0000256" key="1">
    <source>
        <dbReference type="SAM" id="Phobius"/>
    </source>
</evidence>
<dbReference type="AlphaFoldDB" id="A0A915KCR4"/>
<keyword evidence="1" id="KW-0812">Transmembrane</keyword>
<dbReference type="Proteomes" id="UP000887565">
    <property type="component" value="Unplaced"/>
</dbReference>
<keyword evidence="1" id="KW-1133">Transmembrane helix</keyword>
<organism evidence="2 3">
    <name type="scientific">Romanomermis culicivorax</name>
    <name type="common">Nematode worm</name>
    <dbReference type="NCBI Taxonomy" id="13658"/>
    <lineage>
        <taxon>Eukaryota</taxon>
        <taxon>Metazoa</taxon>
        <taxon>Ecdysozoa</taxon>
        <taxon>Nematoda</taxon>
        <taxon>Enoplea</taxon>
        <taxon>Dorylaimia</taxon>
        <taxon>Mermithida</taxon>
        <taxon>Mermithoidea</taxon>
        <taxon>Mermithidae</taxon>
        <taxon>Romanomermis</taxon>
    </lineage>
</organism>
<reference evidence="3" key="1">
    <citation type="submission" date="2022-11" db="UniProtKB">
        <authorList>
            <consortium name="WormBaseParasite"/>
        </authorList>
    </citation>
    <scope>IDENTIFICATION</scope>
</reference>
<feature type="transmembrane region" description="Helical" evidence="1">
    <location>
        <begin position="45"/>
        <end position="63"/>
    </location>
</feature>
<dbReference type="WBParaSite" id="nRc.2.0.1.t36502-RA">
    <property type="protein sequence ID" value="nRc.2.0.1.t36502-RA"/>
    <property type="gene ID" value="nRc.2.0.1.g36502"/>
</dbReference>